<gene>
    <name evidence="2" type="ORF">ACFQQG_08545</name>
</gene>
<protein>
    <submittedName>
        <fullName evidence="2">Uncharacterized protein</fullName>
    </submittedName>
</protein>
<comment type="caution">
    <text evidence="2">The sequence shown here is derived from an EMBL/GenBank/DDBJ whole genome shotgun (WGS) entry which is preliminary data.</text>
</comment>
<proteinExistence type="predicted"/>
<dbReference type="EMBL" id="JBHSZI010000001">
    <property type="protein sequence ID" value="MFC7058214.1"/>
    <property type="molecule type" value="Genomic_DNA"/>
</dbReference>
<keyword evidence="3" id="KW-1185">Reference proteome</keyword>
<reference evidence="2 3" key="1">
    <citation type="journal article" date="2019" name="Int. J. Syst. Evol. Microbiol.">
        <title>The Global Catalogue of Microorganisms (GCM) 10K type strain sequencing project: providing services to taxonomists for standard genome sequencing and annotation.</title>
        <authorList>
            <consortium name="The Broad Institute Genomics Platform"/>
            <consortium name="The Broad Institute Genome Sequencing Center for Infectious Disease"/>
            <person name="Wu L."/>
            <person name="Ma J."/>
        </authorList>
    </citation>
    <scope>NUCLEOTIDE SEQUENCE [LARGE SCALE GENOMIC DNA]</scope>
    <source>
        <strain evidence="2 3">JCM 30072</strain>
    </source>
</reference>
<organism evidence="2 3">
    <name type="scientific">Halovenus salina</name>
    <dbReference type="NCBI Taxonomy" id="1510225"/>
    <lineage>
        <taxon>Archaea</taxon>
        <taxon>Methanobacteriati</taxon>
        <taxon>Methanobacteriota</taxon>
        <taxon>Stenosarchaea group</taxon>
        <taxon>Halobacteria</taxon>
        <taxon>Halobacteriales</taxon>
        <taxon>Haloarculaceae</taxon>
        <taxon>Halovenus</taxon>
    </lineage>
</organism>
<keyword evidence="1" id="KW-1133">Transmembrane helix</keyword>
<dbReference type="Proteomes" id="UP001596445">
    <property type="component" value="Unassembled WGS sequence"/>
</dbReference>
<dbReference type="AlphaFoldDB" id="A0ABD5W0E3"/>
<evidence type="ECO:0000256" key="1">
    <source>
        <dbReference type="SAM" id="Phobius"/>
    </source>
</evidence>
<evidence type="ECO:0000313" key="2">
    <source>
        <dbReference type="EMBL" id="MFC7058214.1"/>
    </source>
</evidence>
<keyword evidence="1" id="KW-0812">Transmembrane</keyword>
<sequence>MIDDSKKPILFTVIVAGLAATVATPLSFIVGTVTLLALGTVHDTVAAGSIMPGVIAGAITTLIFVTYTSYATYSFSKAKYA</sequence>
<feature type="transmembrane region" description="Helical" evidence="1">
    <location>
        <begin position="9"/>
        <end position="38"/>
    </location>
</feature>
<feature type="transmembrane region" description="Helical" evidence="1">
    <location>
        <begin position="50"/>
        <end position="70"/>
    </location>
</feature>
<name>A0ABD5W0E3_9EURY</name>
<dbReference type="GeneID" id="76630185"/>
<evidence type="ECO:0000313" key="3">
    <source>
        <dbReference type="Proteomes" id="UP001596445"/>
    </source>
</evidence>
<keyword evidence="1" id="KW-0472">Membrane</keyword>
<dbReference type="RefSeq" id="WP_267164018.1">
    <property type="nucleotide sequence ID" value="NZ_CP112972.1"/>
</dbReference>
<accession>A0ABD5W0E3</accession>